<reference evidence="2" key="1">
    <citation type="submission" date="2022-10" db="EMBL/GenBank/DDBJ databases">
        <title>Tapping the CABI collections for fungal endophytes: first genome assemblies for Collariella, Neodidymelliopsis, Ascochyta clinopodiicola, Didymella pomorum, Didymosphaeria variabile, Neocosmospora piperis and Neocucurbitaria cava.</title>
        <authorList>
            <person name="Hill R."/>
        </authorList>
    </citation>
    <scope>NUCLEOTIDE SEQUENCE</scope>
    <source>
        <strain evidence="2">IMI 356815</strain>
    </source>
</reference>
<proteinExistence type="predicted"/>
<dbReference type="AlphaFoldDB" id="A0A9W9CCB7"/>
<dbReference type="GO" id="GO:0005743">
    <property type="term" value="C:mitochondrial inner membrane"/>
    <property type="evidence" value="ECO:0007669"/>
    <property type="project" value="TreeGrafter"/>
</dbReference>
<dbReference type="EMBL" id="JAPEUX010000004">
    <property type="protein sequence ID" value="KAJ4354609.1"/>
    <property type="molecule type" value="Genomic_DNA"/>
</dbReference>
<evidence type="ECO:0000313" key="3">
    <source>
        <dbReference type="Proteomes" id="UP001140513"/>
    </source>
</evidence>
<protein>
    <submittedName>
        <fullName evidence="2">Mitochondrial ATPase complex subunit atp10</fullName>
    </submittedName>
</protein>
<feature type="region of interest" description="Disordered" evidence="1">
    <location>
        <begin position="43"/>
        <end position="94"/>
    </location>
</feature>
<sequence length="333" mass="37489">MLQPRIPSRLGRIVANSTQICSHCSSSALYRPQTILTRHFTSAPILRKPQTTPQPPTPAKDEETFVPKPLGRPIGFSAPPQPGENSGYAKPKKDYSGMTLKERNLAKRADLVEKWGTNYFRDFKNIRKYREGKTFVANPRIFKKEVAMYFPNLRGDTLEGPGKDTTDVLKGRVSVVNLYSSAWGEAQVKTFTGRAENPELHEILKENDSVAQQVDVNIEENTLKAWIVQMFAWRLRLTRKKEDWGRYFVVRRGVSQMVRESVGALNGRVGYVYLVDADCKIRWAGSANAEGTEKDDLVRGLRRCVEEAKNPQVLARPRAQLRNAGGEKIAAAA</sequence>
<dbReference type="InterPro" id="IPR007849">
    <property type="entry name" value="ATP10"/>
</dbReference>
<comment type="caution">
    <text evidence="2">The sequence shown here is derived from an EMBL/GenBank/DDBJ whole genome shotgun (WGS) entry which is preliminary data.</text>
</comment>
<dbReference type="GO" id="GO:0033615">
    <property type="term" value="P:mitochondrial proton-transporting ATP synthase complex assembly"/>
    <property type="evidence" value="ECO:0007669"/>
    <property type="project" value="TreeGrafter"/>
</dbReference>
<dbReference type="Proteomes" id="UP001140513">
    <property type="component" value="Unassembled WGS sequence"/>
</dbReference>
<evidence type="ECO:0000313" key="2">
    <source>
        <dbReference type="EMBL" id="KAJ4354609.1"/>
    </source>
</evidence>
<name>A0A9W9CCB7_9PLEO</name>
<dbReference type="PANTHER" id="PTHR28106:SF1">
    <property type="entry name" value="MITOCHONDRIAL ATPASE COMPLEX SUBUNIT ATP10"/>
    <property type="match status" value="1"/>
</dbReference>
<dbReference type="OrthoDB" id="17089at2759"/>
<dbReference type="GeneID" id="80909876"/>
<accession>A0A9W9CCB7</accession>
<dbReference type="PANTHER" id="PTHR28106">
    <property type="entry name" value="MITOCHONDRIAL ATPASE COMPLEX SUBUNIT ATP10"/>
    <property type="match status" value="1"/>
</dbReference>
<evidence type="ECO:0000256" key="1">
    <source>
        <dbReference type="SAM" id="MobiDB-lite"/>
    </source>
</evidence>
<dbReference type="RefSeq" id="XP_056072383.1">
    <property type="nucleotide sequence ID" value="XM_056215116.1"/>
</dbReference>
<keyword evidence="3" id="KW-1185">Reference proteome</keyword>
<organism evidence="2 3">
    <name type="scientific">Didymosphaeria variabile</name>
    <dbReference type="NCBI Taxonomy" id="1932322"/>
    <lineage>
        <taxon>Eukaryota</taxon>
        <taxon>Fungi</taxon>
        <taxon>Dikarya</taxon>
        <taxon>Ascomycota</taxon>
        <taxon>Pezizomycotina</taxon>
        <taxon>Dothideomycetes</taxon>
        <taxon>Pleosporomycetidae</taxon>
        <taxon>Pleosporales</taxon>
        <taxon>Massarineae</taxon>
        <taxon>Didymosphaeriaceae</taxon>
        <taxon>Didymosphaeria</taxon>
    </lineage>
</organism>
<dbReference type="Pfam" id="PF05176">
    <property type="entry name" value="ATP-synt_10"/>
    <property type="match status" value="1"/>
</dbReference>
<gene>
    <name evidence="2" type="primary">ATP10</name>
    <name evidence="2" type="ORF">N0V89_006346</name>
</gene>